<keyword evidence="2" id="KW-1185">Reference proteome</keyword>
<dbReference type="Proteomes" id="UP000240904">
    <property type="component" value="Unassembled WGS sequence"/>
</dbReference>
<dbReference type="AlphaFoldDB" id="A0A2T3MR23"/>
<dbReference type="OrthoDB" id="8755366at2"/>
<protein>
    <submittedName>
        <fullName evidence="1">Uncharacterized protein</fullName>
    </submittedName>
</protein>
<reference evidence="1 2" key="1">
    <citation type="submission" date="2018-03" db="EMBL/GenBank/DDBJ databases">
        <title>Whole genome sequencing of Histamine producing bacteria.</title>
        <authorList>
            <person name="Butler K."/>
        </authorList>
    </citation>
    <scope>NUCLEOTIDE SEQUENCE [LARGE SCALE GENOMIC DNA]</scope>
    <source>
        <strain evidence="1 2">DSM 16190</strain>
    </source>
</reference>
<dbReference type="EMBL" id="PYMC01000029">
    <property type="protein sequence ID" value="PSV99560.1"/>
    <property type="molecule type" value="Genomic_DNA"/>
</dbReference>
<comment type="caution">
    <text evidence="1">The sequence shown here is derived from an EMBL/GenBank/DDBJ whole genome shotgun (WGS) entry which is preliminary data.</text>
</comment>
<evidence type="ECO:0000313" key="2">
    <source>
        <dbReference type="Proteomes" id="UP000240904"/>
    </source>
</evidence>
<name>A0A2T3MR23_9GAMM</name>
<dbReference type="RefSeq" id="WP_107285412.1">
    <property type="nucleotide sequence ID" value="NZ_PYMC01000029.1"/>
</dbReference>
<proteinExistence type="predicted"/>
<gene>
    <name evidence="1" type="ORF">C9I89_21660</name>
</gene>
<evidence type="ECO:0000313" key="1">
    <source>
        <dbReference type="EMBL" id="PSV99560.1"/>
    </source>
</evidence>
<accession>A0A2T3MR23</accession>
<sequence length="96" mass="11155">MHRAENRERVLTFMVNKGLCSREYAVFWYEHEQIPAFDMETPEHIVISGQVNALLDYLEAVTFEKKLKPEGDPDEEDYQVIVHGESLGMNQPDKNS</sequence>
<organism evidence="1 2">
    <name type="scientific">Photobacterium lipolyticum</name>
    <dbReference type="NCBI Taxonomy" id="266810"/>
    <lineage>
        <taxon>Bacteria</taxon>
        <taxon>Pseudomonadati</taxon>
        <taxon>Pseudomonadota</taxon>
        <taxon>Gammaproteobacteria</taxon>
        <taxon>Vibrionales</taxon>
        <taxon>Vibrionaceae</taxon>
        <taxon>Photobacterium</taxon>
    </lineage>
</organism>